<dbReference type="Gene3D" id="3.60.21.10">
    <property type="match status" value="1"/>
</dbReference>
<dbReference type="PANTHER" id="PTHR12905:SF0">
    <property type="entry name" value="CALCINEURIN-LIKE PHOSPHOESTERASE DOMAIN-CONTAINING PROTEIN"/>
    <property type="match status" value="1"/>
</dbReference>
<organism evidence="1">
    <name type="scientific">freshwater metagenome</name>
    <dbReference type="NCBI Taxonomy" id="449393"/>
    <lineage>
        <taxon>unclassified sequences</taxon>
        <taxon>metagenomes</taxon>
        <taxon>ecological metagenomes</taxon>
    </lineage>
</organism>
<dbReference type="CDD" id="cd00838">
    <property type="entry name" value="MPP_superfamily"/>
    <property type="match status" value="1"/>
</dbReference>
<dbReference type="SUPFAM" id="SSF56300">
    <property type="entry name" value="Metallo-dependent phosphatases"/>
    <property type="match status" value="1"/>
</dbReference>
<proteinExistence type="predicted"/>
<dbReference type="EMBL" id="CAFBLS010000003">
    <property type="protein sequence ID" value="CAB4857739.1"/>
    <property type="molecule type" value="Genomic_DNA"/>
</dbReference>
<dbReference type="InterPro" id="IPR029052">
    <property type="entry name" value="Metallo-depent_PP-like"/>
</dbReference>
<dbReference type="AlphaFoldDB" id="A0A6J7CNK1"/>
<accession>A0A6J7CNK1</accession>
<dbReference type="PANTHER" id="PTHR12905">
    <property type="entry name" value="METALLOPHOSPHOESTERASE"/>
    <property type="match status" value="1"/>
</dbReference>
<name>A0A6J7CNK1_9ZZZZ</name>
<sequence length="290" mass="32357">MDQICIGRNAVRLRDSPCAGEGIAHLLGWRMVKVHVVSDVHGSSAALARAAEGSDLFVCLGDLILFLDYDDPTQGIYTDLFGADHTRAYIEARTAGRFEDARALSADAWARRGVIDPTERWAAMRDMVRVQYEALFAAMPAPALLTFGNVDVPDLWPEYVRPGHRVLDGQAVTEHGVRMGFVGGGMVSPMRTPYELTEEQYATKLGALGPVDVLFTHIPPLVPELTYDTVARRFEFGNAALLEYIRDVQPEYHLFGHVHQPLRSRMRIGRTECINVGHFHSRLRPYVLSL</sequence>
<evidence type="ECO:0000313" key="1">
    <source>
        <dbReference type="EMBL" id="CAB4857739.1"/>
    </source>
</evidence>
<dbReference type="GO" id="GO:0042545">
    <property type="term" value="P:cell wall modification"/>
    <property type="evidence" value="ECO:0007669"/>
    <property type="project" value="TreeGrafter"/>
</dbReference>
<reference evidence="1" key="1">
    <citation type="submission" date="2020-05" db="EMBL/GenBank/DDBJ databases">
        <authorList>
            <person name="Chiriac C."/>
            <person name="Salcher M."/>
            <person name="Ghai R."/>
            <person name="Kavagutti S V."/>
        </authorList>
    </citation>
    <scope>NUCLEOTIDE SEQUENCE</scope>
</reference>
<gene>
    <name evidence="1" type="ORF">UFOPK3402_00046</name>
</gene>
<protein>
    <submittedName>
        <fullName evidence="1">Unannotated protein</fullName>
    </submittedName>
</protein>
<dbReference type="InterPro" id="IPR051693">
    <property type="entry name" value="UPF0046_metallophosphoest"/>
</dbReference>